<accession>A0A2H0B7S9</accession>
<dbReference type="Pfam" id="PF02517">
    <property type="entry name" value="Rce1-like"/>
    <property type="match status" value="1"/>
</dbReference>
<dbReference type="AlphaFoldDB" id="A0A2H0B7S9"/>
<keyword evidence="1" id="KW-0812">Transmembrane</keyword>
<dbReference type="GO" id="GO:0080120">
    <property type="term" value="P:CAAX-box protein maturation"/>
    <property type="evidence" value="ECO:0007669"/>
    <property type="project" value="UniProtKB-ARBA"/>
</dbReference>
<sequence>MIHMIIYKKRIVLLEFAILIILPLVLLYYFPMLLILRTAAMFVGIIYIYFMIRLYHLNRNILGVNNIKTIISSMKHILPWLILSTVFIGLLYYQNPDFLIIPGVKQNSLAFKLPFSLLLYWLISAPLQEFIFRSYYINRLEQVTKNKLFIILFSSFVFALVHLPFGSWVLTVGSFFLGILLAGHFLKYRDIATLIISHSWIGSIVVILNTTHF</sequence>
<feature type="transmembrane region" description="Helical" evidence="1">
    <location>
        <begin position="191"/>
        <end position="210"/>
    </location>
</feature>
<feature type="transmembrane region" description="Helical" evidence="1">
    <location>
        <begin position="113"/>
        <end position="136"/>
    </location>
</feature>
<dbReference type="InterPro" id="IPR003675">
    <property type="entry name" value="Rce1/LyrA-like_dom"/>
</dbReference>
<feature type="transmembrane region" description="Helical" evidence="1">
    <location>
        <begin position="77"/>
        <end position="93"/>
    </location>
</feature>
<gene>
    <name evidence="3" type="ORF">COX08_02825</name>
</gene>
<keyword evidence="1" id="KW-0472">Membrane</keyword>
<evidence type="ECO:0000313" key="3">
    <source>
        <dbReference type="EMBL" id="PIP53100.1"/>
    </source>
</evidence>
<dbReference type="GO" id="GO:0004175">
    <property type="term" value="F:endopeptidase activity"/>
    <property type="evidence" value="ECO:0007669"/>
    <property type="project" value="UniProtKB-ARBA"/>
</dbReference>
<evidence type="ECO:0000259" key="2">
    <source>
        <dbReference type="Pfam" id="PF02517"/>
    </source>
</evidence>
<feature type="transmembrane region" description="Helical" evidence="1">
    <location>
        <begin position="148"/>
        <end position="171"/>
    </location>
</feature>
<keyword evidence="1" id="KW-1133">Transmembrane helix</keyword>
<organism evidence="3 4">
    <name type="scientific">Candidatus Beckwithbacteria bacterium CG23_combo_of_CG06-09_8_20_14_all_34_8</name>
    <dbReference type="NCBI Taxonomy" id="1974497"/>
    <lineage>
        <taxon>Bacteria</taxon>
        <taxon>Candidatus Beckwithiibacteriota</taxon>
    </lineage>
</organism>
<feature type="transmembrane region" description="Helical" evidence="1">
    <location>
        <begin position="36"/>
        <end position="56"/>
    </location>
</feature>
<feature type="domain" description="CAAX prenyl protease 2/Lysostaphin resistance protein A-like" evidence="2">
    <location>
        <begin position="113"/>
        <end position="200"/>
    </location>
</feature>
<evidence type="ECO:0000256" key="1">
    <source>
        <dbReference type="SAM" id="Phobius"/>
    </source>
</evidence>
<dbReference type="Proteomes" id="UP000229459">
    <property type="component" value="Unassembled WGS sequence"/>
</dbReference>
<proteinExistence type="predicted"/>
<name>A0A2H0B7S9_9BACT</name>
<protein>
    <recommendedName>
        <fullName evidence="2">CAAX prenyl protease 2/Lysostaphin resistance protein A-like domain-containing protein</fullName>
    </recommendedName>
</protein>
<evidence type="ECO:0000313" key="4">
    <source>
        <dbReference type="Proteomes" id="UP000229459"/>
    </source>
</evidence>
<feature type="transmembrane region" description="Helical" evidence="1">
    <location>
        <begin position="12"/>
        <end position="30"/>
    </location>
</feature>
<dbReference type="EMBL" id="PCSR01000068">
    <property type="protein sequence ID" value="PIP53100.1"/>
    <property type="molecule type" value="Genomic_DNA"/>
</dbReference>
<reference evidence="3 4" key="1">
    <citation type="submission" date="2017-09" db="EMBL/GenBank/DDBJ databases">
        <title>Depth-based differentiation of microbial function through sediment-hosted aquifers and enrichment of novel symbionts in the deep terrestrial subsurface.</title>
        <authorList>
            <person name="Probst A.J."/>
            <person name="Ladd B."/>
            <person name="Jarett J.K."/>
            <person name="Geller-Mcgrath D.E."/>
            <person name="Sieber C.M."/>
            <person name="Emerson J.B."/>
            <person name="Anantharaman K."/>
            <person name="Thomas B.C."/>
            <person name="Malmstrom R."/>
            <person name="Stieglmeier M."/>
            <person name="Klingl A."/>
            <person name="Woyke T."/>
            <person name="Ryan C.M."/>
            <person name="Banfield J.F."/>
        </authorList>
    </citation>
    <scope>NUCLEOTIDE SEQUENCE [LARGE SCALE GENOMIC DNA]</scope>
    <source>
        <strain evidence="3">CG23_combo_of_CG06-09_8_20_14_all_34_8</strain>
    </source>
</reference>
<comment type="caution">
    <text evidence="3">The sequence shown here is derived from an EMBL/GenBank/DDBJ whole genome shotgun (WGS) entry which is preliminary data.</text>
</comment>